<evidence type="ECO:0000313" key="4">
    <source>
        <dbReference type="Proteomes" id="UP001501072"/>
    </source>
</evidence>
<proteinExistence type="predicted"/>
<dbReference type="SUPFAM" id="SSF53474">
    <property type="entry name" value="alpha/beta-Hydrolases"/>
    <property type="match status" value="1"/>
</dbReference>
<evidence type="ECO:0000259" key="2">
    <source>
        <dbReference type="Pfam" id="PF00561"/>
    </source>
</evidence>
<reference evidence="3 4" key="1">
    <citation type="journal article" date="2019" name="Int. J. Syst. Evol. Microbiol.">
        <title>The Global Catalogue of Microorganisms (GCM) 10K type strain sequencing project: providing services to taxonomists for standard genome sequencing and annotation.</title>
        <authorList>
            <consortium name="The Broad Institute Genomics Platform"/>
            <consortium name="The Broad Institute Genome Sequencing Center for Infectious Disease"/>
            <person name="Wu L."/>
            <person name="Ma J."/>
        </authorList>
    </citation>
    <scope>NUCLEOTIDE SEQUENCE [LARGE SCALE GENOMIC DNA]</scope>
    <source>
        <strain evidence="3 4">JCM 11269</strain>
    </source>
</reference>
<dbReference type="InterPro" id="IPR050471">
    <property type="entry name" value="AB_hydrolase"/>
</dbReference>
<keyword evidence="4" id="KW-1185">Reference proteome</keyword>
<name>A0ABN1T4R3_9ACTN</name>
<dbReference type="EMBL" id="BAAAHU010000059">
    <property type="protein sequence ID" value="GAA1014980.1"/>
    <property type="molecule type" value="Genomic_DNA"/>
</dbReference>
<dbReference type="Proteomes" id="UP001501072">
    <property type="component" value="Unassembled WGS sequence"/>
</dbReference>
<dbReference type="GO" id="GO:0016787">
    <property type="term" value="F:hydrolase activity"/>
    <property type="evidence" value="ECO:0007669"/>
    <property type="project" value="UniProtKB-KW"/>
</dbReference>
<dbReference type="InterPro" id="IPR029058">
    <property type="entry name" value="AB_hydrolase_fold"/>
</dbReference>
<dbReference type="Gene3D" id="3.40.50.1820">
    <property type="entry name" value="alpha/beta hydrolase"/>
    <property type="match status" value="1"/>
</dbReference>
<organism evidence="3 4">
    <name type="scientific">Streptomyces thermogriseus</name>
    <dbReference type="NCBI Taxonomy" id="75292"/>
    <lineage>
        <taxon>Bacteria</taxon>
        <taxon>Bacillati</taxon>
        <taxon>Actinomycetota</taxon>
        <taxon>Actinomycetes</taxon>
        <taxon>Kitasatosporales</taxon>
        <taxon>Streptomycetaceae</taxon>
        <taxon>Streptomyces</taxon>
    </lineage>
</organism>
<keyword evidence="1" id="KW-0472">Membrane</keyword>
<protein>
    <submittedName>
        <fullName evidence="3">Alpha/beta hydrolase</fullName>
    </submittedName>
</protein>
<feature type="transmembrane region" description="Helical" evidence="1">
    <location>
        <begin position="20"/>
        <end position="42"/>
    </location>
</feature>
<keyword evidence="1" id="KW-0812">Transmembrane</keyword>
<accession>A0ABN1T4R3</accession>
<dbReference type="PANTHER" id="PTHR43433">
    <property type="entry name" value="HYDROLASE, ALPHA/BETA FOLD FAMILY PROTEIN"/>
    <property type="match status" value="1"/>
</dbReference>
<dbReference type="PANTHER" id="PTHR43433:SF1">
    <property type="entry name" value="BLL5160 PROTEIN"/>
    <property type="match status" value="1"/>
</dbReference>
<feature type="domain" description="AB hydrolase-1" evidence="2">
    <location>
        <begin position="113"/>
        <end position="371"/>
    </location>
</feature>
<dbReference type="RefSeq" id="WP_067397094.1">
    <property type="nucleotide sequence ID" value="NZ_BAAAHU010000059.1"/>
</dbReference>
<gene>
    <name evidence="3" type="ORF">GCM10009564_46140</name>
</gene>
<keyword evidence="3" id="KW-0378">Hydrolase</keyword>
<comment type="caution">
    <text evidence="3">The sequence shown here is derived from an EMBL/GenBank/DDBJ whole genome shotgun (WGS) entry which is preliminary data.</text>
</comment>
<evidence type="ECO:0000256" key="1">
    <source>
        <dbReference type="SAM" id="Phobius"/>
    </source>
</evidence>
<sequence length="406" mass="42879">MSRSSAVAKATEGVAGGWRRATGIAGAAIGVVAAGAAVGVAIERMTVGRGMRRKARLALDSLGPYGALRGTPGWAVADDGTELYYEVDDIDPDVDPGPRRRRLFGRKSPAPVTVVFSHGYCLNQDSWHFQRAALRGVVRTVHWDQRSHGRSGRSATRAGEGAPLSIDQLGRDLKAVIDAAVPEGPIVLVGHSMGGMTVMALAAQYPELIRERVVATAFVGTSSGRLGEVNFGLPVAGVNAVRRILPGVLKVLGQRAELVEKGRQAAADLFAGVIKRYSFAGRDVDPAVARFAERMIESTPIDVVAEFYPAFTDHDKTEALALFRDMPVLVLAGVEDLVTPSEHSEAIADRLPDAELVLVPDAGHLVILEHPEVVTDRLADLLVRAGAVPAGTTVGKYGSSSTAHPG</sequence>
<dbReference type="Pfam" id="PF00561">
    <property type="entry name" value="Abhydrolase_1"/>
    <property type="match status" value="1"/>
</dbReference>
<dbReference type="InterPro" id="IPR000073">
    <property type="entry name" value="AB_hydrolase_1"/>
</dbReference>
<keyword evidence="1" id="KW-1133">Transmembrane helix</keyword>
<evidence type="ECO:0000313" key="3">
    <source>
        <dbReference type="EMBL" id="GAA1014980.1"/>
    </source>
</evidence>